<sequence length="237" mass="27334">MYSLSRDIYGNQFIFIDINPIHLNHYSSQVQPEAQESGDCVHHDTRELGVRSGKNDSRDFWKFNDIPVEIETVCVPVADDKSPRKLKMESFPILYPHRVLTYLFNEDVAEYWQHSREMGEPWAIHSPAMLLLEELQYFGAGTFVQQLDNAYKSFLDFCRMNKVKHSQPPFVPKMVTRPKTGEVGLIAKAWNGRCILSWLNHCLLDVVNQHGDNEKVVITSAALTLVIDILNLYVFPH</sequence>
<evidence type="ECO:0000313" key="2">
    <source>
        <dbReference type="EMBL" id="CAL1134099.1"/>
    </source>
</evidence>
<dbReference type="EMBL" id="CAMXCT010000580">
    <property type="protein sequence ID" value="CAI3980724.1"/>
    <property type="molecule type" value="Genomic_DNA"/>
</dbReference>
<reference evidence="1" key="1">
    <citation type="submission" date="2022-10" db="EMBL/GenBank/DDBJ databases">
        <authorList>
            <person name="Chen Y."/>
            <person name="Dougan E. K."/>
            <person name="Chan C."/>
            <person name="Rhodes N."/>
            <person name="Thang M."/>
        </authorList>
    </citation>
    <scope>NUCLEOTIDE SEQUENCE</scope>
</reference>
<organism evidence="1">
    <name type="scientific">Cladocopium goreaui</name>
    <dbReference type="NCBI Taxonomy" id="2562237"/>
    <lineage>
        <taxon>Eukaryota</taxon>
        <taxon>Sar</taxon>
        <taxon>Alveolata</taxon>
        <taxon>Dinophyceae</taxon>
        <taxon>Suessiales</taxon>
        <taxon>Symbiodiniaceae</taxon>
        <taxon>Cladocopium</taxon>
    </lineage>
</organism>
<keyword evidence="4" id="KW-1185">Reference proteome</keyword>
<comment type="caution">
    <text evidence="1">The sequence shown here is derived from an EMBL/GenBank/DDBJ whole genome shotgun (WGS) entry which is preliminary data.</text>
</comment>
<dbReference type="Proteomes" id="UP001152797">
    <property type="component" value="Unassembled WGS sequence"/>
</dbReference>
<dbReference type="OrthoDB" id="425759at2759"/>
<dbReference type="EMBL" id="CAMXCT020000580">
    <property type="protein sequence ID" value="CAL1134099.1"/>
    <property type="molecule type" value="Genomic_DNA"/>
</dbReference>
<protein>
    <submittedName>
        <fullName evidence="3">Neurofilament heavy polypeptide</fullName>
    </submittedName>
</protein>
<gene>
    <name evidence="1" type="ORF">C1SCF055_LOCUS8583</name>
</gene>
<evidence type="ECO:0000313" key="4">
    <source>
        <dbReference type="Proteomes" id="UP001152797"/>
    </source>
</evidence>
<proteinExistence type="predicted"/>
<name>A0A9P1BWE7_9DINO</name>
<dbReference type="AlphaFoldDB" id="A0A9P1BWE7"/>
<evidence type="ECO:0000313" key="3">
    <source>
        <dbReference type="EMBL" id="CAL4768036.1"/>
    </source>
</evidence>
<evidence type="ECO:0000313" key="1">
    <source>
        <dbReference type="EMBL" id="CAI3980724.1"/>
    </source>
</evidence>
<reference evidence="2" key="2">
    <citation type="submission" date="2024-04" db="EMBL/GenBank/DDBJ databases">
        <authorList>
            <person name="Chen Y."/>
            <person name="Shah S."/>
            <person name="Dougan E. K."/>
            <person name="Thang M."/>
            <person name="Chan C."/>
        </authorList>
    </citation>
    <scope>NUCLEOTIDE SEQUENCE [LARGE SCALE GENOMIC DNA]</scope>
</reference>
<accession>A0A9P1BWE7</accession>
<dbReference type="EMBL" id="CAMXCT030000580">
    <property type="protein sequence ID" value="CAL4768036.1"/>
    <property type="molecule type" value="Genomic_DNA"/>
</dbReference>